<sequence length="4522" mass="484493">MTSTRPHLDVVTADACATGVSTDMQSDMLPVLAGQRDIYLSMQASDDPALYVTGLYVEVDGRIDVDRLRGSLLAVLDTAEALRAVFVEQDGDVRQRILPTTDFGVALREMTVAEAHEWMAAELARPMDVAHDPLIEISIIRTGTGTGTDTGHPTPTLVFFKVHHLVCDGMGLGFFTQAVQEHYDAADTTARASGASGREWHLRAVLGAEREYREGSDFATDADYWLTRMGDRPQPVRLLDDGVAPGRGVVASRFDIPVDVLDPLRVAARDAGVRPTVLLIAAVAAFAHVRTGRTDLVLALPVTGRLDRSVRTTPSMVTSVLPLRVETDPRDNLADVAARTERAVLALVAHSRFRGEDLGRALAARARDDAPASPTDGPYRMFGLGVNVMANTSRQTLGGYPLFVHALASGPVSDVEIQIQVRRRDRPAEVVVRSVVEATEEARRVGDDFAGFLRELARAPRARLRTFTANGRLDASALVPERSTTDAGGAIPLTPAVARLREDRIDPDVLPPRVVRAAAAPSVTADTLREIAAALLAAHPALRTTVSRPAPILWTLTTQPPQEAELAVSTADVVPDEPSTHGLTLVPPTGEVVGVFDAALVDPVSAQILRSDLQTALDDAAAGRHIEIDTPDAELRAVATGLARRSADVSALPHYLEVLTPGATLPRIGGEDTQPGGVAESTSEGGGSDVTRPRAERPTITARIHVDDANVERPGRDTLVTALTAAVVDVFGLRAPRELAIDVVVDLREVDGARTVGPLQALEPVRLDLSNPSAPNGFHDNGPGFDVLRFLSPQVGVALASAAAAGQIVEPDVLVGHYGLPTAHPVSIRLSPGDPRDATGWEVIVDVDPKVIERADALAQAIAERVVAGADRRLVTLDDVALERLSHEHGTLDDVWPLTPLQEGLFFQSQVDASDDIYSAQFWLDLGHRVDVTALRRAAQSLIDENPELRAAFVDIDGTPVQIIRAEVDPVVEEVDLVELSDDVVDVELDAALAADRARQIPIDTAPLWRITVIHLPGGHDRIVVNRRFLLWDGWSGGLVVSRLLAHLEGTPATTPEASLRDYLAWIAETSDADTLDAWRAHLDGYVEPALVAPRAAGGTPRAPRRIEVDLGAPASETLRADARAAGVTLNTVLSGALSLTLSRVLGVADVAFGSTVAGRPTEVPGLDTVIGLFLNTVPVRTVLHPQESVRDFLRRGQDERVALMAYDHIGLARLQRETGHPVLFDVLYVLQNFRTEEEEREQSSLHDVIGEGSLDHTHYPLALVVTPGASIRFRLEYRDDLIDHRDAEGFVTRFRRTLELLGRDLDASLASLDLSLDTDLPLIGPQHRLPDTTVSGLLAERATTIPDADALVCGDTRMTYAQLDAEVDRVAHVLAEHRVGAETVVALAIPRSIETVVALFAILRAGGAYLPLELDHPDARLHSIIADASPLLVLTHSSVADRFDAVDVPMLTVDDLPAPATPAWVAPRVDPDHPAYVIYTSGSTGKPKGVITPYRGLTNMQLNHREKVFEPAITLAREAGVDGRLRIAHTVSFAFDMSWEELLWLIEGHEVHIADEQLRADSTALVDYCATHRIDVINVTPTYAAQLFADGLLDGDHVPALVLLGGEAVPEPVWTALRDHPHILGYNLYGPTEYTINTLGAGTDETPTSSVGTPIWNTTAHLLDPWLRPVPAGVPGELYISGAGLARGYLRRPDLTAQRFVADPFSTGGRLYRTGDAMRIRPDGNLDFLGRTDDQVKVRGHRVELAEIDAALTALPQISSSAVVATADPAAPDVKRLVAYVIPADVDTERGRPGVDFAQVRRELGATLPDYMVPTLFATVDAFPMTVNGKLDVKALPAPEVGGTHREPRTELERRLCEIFADVLGLPNTDERCAVGIDDDFFALGGHSMAAMRLVSALRAELGAELAIRDLFEARTPADIALRADLTGSTSDITIGVRPNRIPLSPAQERLWVLYEMDPADISYHYGHVVRLHEPIDTDALSAALRDVLLRHEALRTVFDTTDDGEVYQRVLEPDEIPDVVEIRATDADPTALTRDFLTRPFDLRTNPPIRVQVAGLDSPDAASTVAVVSIAMHHIATDEWSDRPLLADLTAAYAARRTGTSPDFAPLPVQYPDYALWQRDRVSDRAPEQLEFWRDTLAGIPDEAALPRDRPRRPGSPGPAATESTVVDAQTRSALADIAAGRGASMFMVAQAAVATLLYRVGAGPDIALGSPVSGRNDPALDDLIGFFVDTQVLRTDISGHPTFDELIDRVRAVDLAAFDNQDIPFQQIVEHLAPQRVPGRNPLFQASVGYLPFGSMPDRFLGIPATFEHLASVSAKFDLAFTVVDNTDTGELTLALEYATSMFDASTARDLLTRLARILRVVSTAPDIVVDRIDLLEPAEECAIREAERGGEALVGHPTSGDTTGSYSTGSYSTGADTTTVTDLIDHTTRLHSSRTALRDTGGRRVSYADLAVATQRLAGGLVEAGVRRGDVVAVVVPRSMAQLAALQSVLRAGAAYLPIDTDTPADRVATILDDARPAAVIVGGDNPACSDAGYPTLHIDDAMFGYGSAGAADDTLDGAGTAPGATASNGSVARVHPDEAAYVIYTSGSTGRPKGVAVTHRSVVNVLRWRAETMPGGGIGPGDTVLAKTPVGFDGAVWELLLPFTVGASALVAEPGAQRDPQRLADIIGAHGVSTSVFVPSLLEHFVPRLQGLDSLRHLIVGGEALRTDLVDEVLAAAPSVALINAYGPTETTVVVADHTACAVAATRTAPIGRPITGTDLLVLDTSLRRVPDGAVGELYVRGTPLARGYLGRPGRTAAAFVADPTGEVPGGRVYRTGDLVRRRNKELEYLGRTDSQVKVRGSRVELGEIEAALRTLPQVADAVAAVDSDRIVGWIVPGTEGPLDNADVVESVARDLSALLPDYMIPSPLVALESLPLNQSGKLDRRALPVPTVDGTGGTTPRTALESDLAEIFSTVLGTAVTDIHTSFFALGGHSLAAIKVVNLIRGSLGYDIGVRAVFDEPTIAGLGAWLVAHGNAGAAQSRSRTTTLRRRAEMDPVLSFGQAQMLTLAGVSGPTNTYNVPLLWRPDGPSGTTPVEPDVLRAAIGDVVARHEILRTRYPDDRPEVVAAPRVPLRVVSEIAQLHADAAHPFDLATQIPIRVATTREFAVVTIHHIATDEWSAAPLRADLDTAYRARARGTAPDWDELGLQYSDFAAWQRDLLADERGARQMEFWRRALDGSPEELSLPYDRARPPRPSGEGDGVLVGLGTDTVSALKQLAASTGTSMFMVVQTAVAVLLSRLGAGTDIPLGSPVTMRDDDRLDDLVGFFLNTVVLRTDVSGDPTVVDLLARVRAADLSAFENKDVPFEQVVETVARSRSTALNPLFQTMVVYVEGRLPEVIDGDFATTTPLPTTAKFDLSFDFTEDSSGSDPRIGGVIEYSTDLFDRATVESMAQRLVAILEFMAARQDRPLRDLDIRIPAELRELHRPPAPATTFPDLFDAAVARDRDAPALRGPDGSRTFGELDARVRTIAARLAAEGIGPEDVVVVSLPRGVIALEAIFGVLVAGAAYLPIEPDTPPERVEAMTTVARPRRVIDSLDDPVLARGPSGAGAQPDSTPEIVRTAPLRPDHPAYVIFTSGSTGTPKGVVVPHRGLANLFASHRRMLHEPTRRRAGRERLRVGHAWSLAFDASWQPQLWLLDGHEVSIVDAATQRDAQALAAQLRAQRWDFLELTPSYLRQLDGAEESLSAIGFGGEAIPDAQWRRYRELTGTDAYNLYGPTEATVDALVARASDAEDPVVGRPVDGARAYVLDRALMPVPDGVDGELYLAGAGLARGYLGRGDLTAERFVADPFAADGSRMYRTGDTVRWTRDGQLDFRGRGDDQVKIRGFRVELGDVESALASISGVSAALVVARAGRLVGYVVAEGHSAVEPATLRSAVRTVLPDYMVPSAVVVLDELPTLPNGKIDRRGLPEPSFERDVRPPQTDVQQRVCRAVADALELPLEQVGLDDDFAELGGDSIVAMQLVARLRAEGFTLSPRGVMVNRSIVDLADSLEHADTAPTLARVTEGIVPATPVVRWLEELTDSTVEHIGGFHQSALLVVPPGLDVDALTRSLGILVSRHHMLRARLDASSSPWRFEIPEAAPESVAGPDVLVVHHQGSLGDDLEAIARRVRERLDPAAGRMVAAAWVDRGAQPGRLLVAIHHLVVDGVSWRVLVPELLAAYTQLTSGTAPEDVSLAQVSTDFGAWARGLTMLDRSGEADLWRRIGADTDPLALFSRPLDPGRDRQATVARHRVEVDSAVAREVLGPVGARLGVGVDDVLLGAFGAAIGTPTLVDSEGHGRVEHLLPGADLTGTVGWFTAVHPIRVGGTGDAGTQAKDLAAQRATIPDGGVGYGLLRYGSAGVGVDVTDRAGVDLPKAVIEFNYVGRYRDFAFEGWSMAPESVDIGPDDEMPAGYGLIVDVATVDGPDGPRLSATWSHQPGMIDTDTVARLADRWLSALAEVANADIPRPHGVPGGDETCAGEINPDETEGGR</sequence>
<dbReference type="Gene3D" id="2.30.38.10">
    <property type="entry name" value="Luciferase, Domain 3"/>
    <property type="match status" value="2"/>
</dbReference>
<evidence type="ECO:0000313" key="6">
    <source>
        <dbReference type="EMBL" id="GAC48403.1"/>
    </source>
</evidence>
<dbReference type="InterPro" id="IPR036736">
    <property type="entry name" value="ACP-like_sf"/>
</dbReference>
<dbReference type="Pfam" id="PF00668">
    <property type="entry name" value="Condensation"/>
    <property type="match status" value="5"/>
</dbReference>
<dbReference type="FunFam" id="3.40.50.980:FF:000001">
    <property type="entry name" value="Non-ribosomal peptide synthetase"/>
    <property type="match status" value="1"/>
</dbReference>
<comment type="caution">
    <text evidence="6">The sequence shown here is derived from an EMBL/GenBank/DDBJ whole genome shotgun (WGS) entry which is preliminary data.</text>
</comment>
<dbReference type="Pfam" id="PF13193">
    <property type="entry name" value="AMP-binding_C"/>
    <property type="match status" value="3"/>
</dbReference>
<dbReference type="CDD" id="cd19540">
    <property type="entry name" value="LCL_NRPS-like"/>
    <property type="match status" value="1"/>
</dbReference>
<dbReference type="UniPathway" id="UPA00011"/>
<comment type="cofactor">
    <cofactor evidence="1">
        <name>pantetheine 4'-phosphate</name>
        <dbReference type="ChEBI" id="CHEBI:47942"/>
    </cofactor>
</comment>
<dbReference type="InterPro" id="IPR042099">
    <property type="entry name" value="ANL_N_sf"/>
</dbReference>
<dbReference type="Gene3D" id="1.10.1200.10">
    <property type="entry name" value="ACP-like"/>
    <property type="match status" value="3"/>
</dbReference>
<dbReference type="Gene3D" id="3.30.300.30">
    <property type="match status" value="3"/>
</dbReference>
<feature type="region of interest" description="Disordered" evidence="4">
    <location>
        <begin position="2396"/>
        <end position="2415"/>
    </location>
</feature>
<dbReference type="RefSeq" id="WP_005173503.1">
    <property type="nucleotide sequence ID" value="NZ_BANR01000005.1"/>
</dbReference>
<dbReference type="NCBIfam" id="NF003417">
    <property type="entry name" value="PRK04813.1"/>
    <property type="match status" value="3"/>
</dbReference>
<keyword evidence="3" id="KW-0597">Phosphoprotein</keyword>
<dbReference type="PANTHER" id="PTHR45527:SF1">
    <property type="entry name" value="FATTY ACID SYNTHASE"/>
    <property type="match status" value="1"/>
</dbReference>
<dbReference type="CDD" id="cd05930">
    <property type="entry name" value="A_NRPS"/>
    <property type="match status" value="3"/>
</dbReference>
<keyword evidence="2" id="KW-0596">Phosphopantetheine</keyword>
<evidence type="ECO:0000256" key="4">
    <source>
        <dbReference type="SAM" id="MobiDB-lite"/>
    </source>
</evidence>
<dbReference type="GO" id="GO:0008610">
    <property type="term" value="P:lipid biosynthetic process"/>
    <property type="evidence" value="ECO:0007669"/>
    <property type="project" value="UniProtKB-ARBA"/>
</dbReference>
<protein>
    <submittedName>
        <fullName evidence="6">Putative non-ribosomal peptide synthetase</fullName>
    </submittedName>
</protein>
<dbReference type="InterPro" id="IPR009081">
    <property type="entry name" value="PP-bd_ACP"/>
</dbReference>
<organism evidence="6 7">
    <name type="scientific">Gordonia aichiensis NBRC 108223</name>
    <dbReference type="NCBI Taxonomy" id="1220583"/>
    <lineage>
        <taxon>Bacteria</taxon>
        <taxon>Bacillati</taxon>
        <taxon>Actinomycetota</taxon>
        <taxon>Actinomycetes</taxon>
        <taxon>Mycobacteriales</taxon>
        <taxon>Gordoniaceae</taxon>
        <taxon>Gordonia</taxon>
    </lineage>
</organism>
<evidence type="ECO:0000256" key="3">
    <source>
        <dbReference type="ARBA" id="ARBA00022553"/>
    </source>
</evidence>
<dbReference type="InterPro" id="IPR020806">
    <property type="entry name" value="PKS_PP-bd"/>
</dbReference>
<feature type="region of interest" description="Disordered" evidence="4">
    <location>
        <begin position="2145"/>
        <end position="2169"/>
    </location>
</feature>
<gene>
    <name evidence="6" type="ORF">GOACH_05_02720</name>
</gene>
<dbReference type="GO" id="GO:0044550">
    <property type="term" value="P:secondary metabolite biosynthetic process"/>
    <property type="evidence" value="ECO:0007669"/>
    <property type="project" value="TreeGrafter"/>
</dbReference>
<dbReference type="SUPFAM" id="SSF52777">
    <property type="entry name" value="CoA-dependent acyltransferases"/>
    <property type="match status" value="11"/>
</dbReference>
<dbReference type="Pfam" id="PF00501">
    <property type="entry name" value="AMP-binding"/>
    <property type="match status" value="3"/>
</dbReference>
<feature type="region of interest" description="Disordered" evidence="4">
    <location>
        <begin position="663"/>
        <end position="698"/>
    </location>
</feature>
<dbReference type="PANTHER" id="PTHR45527">
    <property type="entry name" value="NONRIBOSOMAL PEPTIDE SYNTHETASE"/>
    <property type="match status" value="1"/>
</dbReference>
<dbReference type="Gene3D" id="3.30.559.10">
    <property type="entry name" value="Chloramphenicol acetyltransferase-like domain"/>
    <property type="match status" value="5"/>
</dbReference>
<dbReference type="Proteomes" id="UP000010988">
    <property type="component" value="Unassembled WGS sequence"/>
</dbReference>
<feature type="compositionally biased region" description="Low complexity" evidence="4">
    <location>
        <begin position="2402"/>
        <end position="2415"/>
    </location>
</feature>
<dbReference type="GO" id="GO:0031177">
    <property type="term" value="F:phosphopantetheine binding"/>
    <property type="evidence" value="ECO:0007669"/>
    <property type="project" value="InterPro"/>
</dbReference>
<keyword evidence="7" id="KW-1185">Reference proteome</keyword>
<feature type="region of interest" description="Disordered" evidence="4">
    <location>
        <begin position="4496"/>
        <end position="4522"/>
    </location>
</feature>
<dbReference type="InterPro" id="IPR045851">
    <property type="entry name" value="AMP-bd_C_sf"/>
</dbReference>
<dbReference type="InterPro" id="IPR020845">
    <property type="entry name" value="AMP-binding_CS"/>
</dbReference>
<dbReference type="SMART" id="SM00823">
    <property type="entry name" value="PKS_PP"/>
    <property type="match status" value="3"/>
</dbReference>
<dbReference type="PROSITE" id="PS00012">
    <property type="entry name" value="PHOSPHOPANTETHEINE"/>
    <property type="match status" value="3"/>
</dbReference>
<dbReference type="InterPro" id="IPR006162">
    <property type="entry name" value="Ppantetheine_attach_site"/>
</dbReference>
<dbReference type="SUPFAM" id="SSF56801">
    <property type="entry name" value="Acetyl-CoA synthetase-like"/>
    <property type="match status" value="3"/>
</dbReference>
<dbReference type="Gene3D" id="3.30.559.30">
    <property type="entry name" value="Nonribosomal peptide synthetase, condensation domain"/>
    <property type="match status" value="5"/>
</dbReference>
<evidence type="ECO:0000259" key="5">
    <source>
        <dbReference type="PROSITE" id="PS50075"/>
    </source>
</evidence>
<dbReference type="GO" id="GO:0003824">
    <property type="term" value="F:catalytic activity"/>
    <property type="evidence" value="ECO:0007669"/>
    <property type="project" value="InterPro"/>
</dbReference>
<dbReference type="STRING" id="1220583.GOACH_05_02720"/>
<dbReference type="NCBIfam" id="TIGR01733">
    <property type="entry name" value="AA-adenyl-dom"/>
    <property type="match status" value="3"/>
</dbReference>
<dbReference type="GO" id="GO:0005737">
    <property type="term" value="C:cytoplasm"/>
    <property type="evidence" value="ECO:0007669"/>
    <property type="project" value="TreeGrafter"/>
</dbReference>
<dbReference type="InterPro" id="IPR023213">
    <property type="entry name" value="CAT-like_dom_sf"/>
</dbReference>
<dbReference type="InterPro" id="IPR025110">
    <property type="entry name" value="AMP-bd_C"/>
</dbReference>
<dbReference type="InterPro" id="IPR001242">
    <property type="entry name" value="Condensation_dom"/>
</dbReference>
<dbReference type="PROSITE" id="PS00455">
    <property type="entry name" value="AMP_BINDING"/>
    <property type="match status" value="3"/>
</dbReference>
<evidence type="ECO:0000256" key="2">
    <source>
        <dbReference type="ARBA" id="ARBA00022450"/>
    </source>
</evidence>
<dbReference type="GO" id="GO:0043041">
    <property type="term" value="P:amino acid activation for nonribosomal peptide biosynthetic process"/>
    <property type="evidence" value="ECO:0007669"/>
    <property type="project" value="TreeGrafter"/>
</dbReference>
<proteinExistence type="predicted"/>
<dbReference type="eggNOG" id="COG1020">
    <property type="taxonomic scope" value="Bacteria"/>
</dbReference>
<dbReference type="SUPFAM" id="SSF47336">
    <property type="entry name" value="ACP-like"/>
    <property type="match status" value="3"/>
</dbReference>
<feature type="domain" description="Carrier" evidence="5">
    <location>
        <begin position="1848"/>
        <end position="1929"/>
    </location>
</feature>
<feature type="domain" description="Carrier" evidence="5">
    <location>
        <begin position="3969"/>
        <end position="4045"/>
    </location>
</feature>
<dbReference type="Gene3D" id="3.40.50.12780">
    <property type="entry name" value="N-terminal domain of ligase-like"/>
    <property type="match status" value="1"/>
</dbReference>
<accession>L7KL18</accession>
<dbReference type="Gene3D" id="3.40.50.980">
    <property type="match status" value="4"/>
</dbReference>
<dbReference type="InterPro" id="IPR010071">
    <property type="entry name" value="AA_adenyl_dom"/>
</dbReference>
<dbReference type="EMBL" id="BANR01000005">
    <property type="protein sequence ID" value="GAC48403.1"/>
    <property type="molecule type" value="Genomic_DNA"/>
</dbReference>
<evidence type="ECO:0000313" key="7">
    <source>
        <dbReference type="Proteomes" id="UP000010988"/>
    </source>
</evidence>
<dbReference type="FunFam" id="2.30.38.10:FF:000001">
    <property type="entry name" value="Non-ribosomal peptide synthetase PvdI"/>
    <property type="match status" value="2"/>
</dbReference>
<dbReference type="FunFam" id="3.30.300.30:FF:000015">
    <property type="entry name" value="Nonribosomal peptide synthase SidD"/>
    <property type="match status" value="1"/>
</dbReference>
<evidence type="ECO:0000256" key="1">
    <source>
        <dbReference type="ARBA" id="ARBA00001957"/>
    </source>
</evidence>
<dbReference type="Pfam" id="PF00550">
    <property type="entry name" value="PP-binding"/>
    <property type="match status" value="3"/>
</dbReference>
<dbReference type="InterPro" id="IPR000873">
    <property type="entry name" value="AMP-dep_synth/lig_dom"/>
</dbReference>
<name>L7KL18_9ACTN</name>
<dbReference type="FunFam" id="1.10.1200.10:FF:000005">
    <property type="entry name" value="Nonribosomal peptide synthetase 1"/>
    <property type="match status" value="1"/>
</dbReference>
<reference evidence="6 7" key="1">
    <citation type="submission" date="2012-12" db="EMBL/GenBank/DDBJ databases">
        <title>Whole genome shotgun sequence of Gordonia aichiensis NBRC 108223.</title>
        <authorList>
            <person name="Isaki-Nakamura S."/>
            <person name="Hosoyama A."/>
            <person name="Tsuchikane K."/>
            <person name="Ando Y."/>
            <person name="Baba S."/>
            <person name="Ohji S."/>
            <person name="Hamada M."/>
            <person name="Tamura T."/>
            <person name="Yamazoe A."/>
            <person name="Yamazaki S."/>
            <person name="Fujita N."/>
        </authorList>
    </citation>
    <scope>NUCLEOTIDE SEQUENCE [LARGE SCALE GENOMIC DNA]</scope>
    <source>
        <strain evidence="6 7">NBRC 108223</strain>
    </source>
</reference>
<dbReference type="PROSITE" id="PS50075">
    <property type="entry name" value="CARRIER"/>
    <property type="match status" value="3"/>
</dbReference>
<feature type="domain" description="Carrier" evidence="5">
    <location>
        <begin position="2945"/>
        <end position="3020"/>
    </location>
</feature>